<dbReference type="GO" id="GO:0016020">
    <property type="term" value="C:membrane"/>
    <property type="evidence" value="ECO:0007669"/>
    <property type="project" value="UniProtKB-SubCell"/>
</dbReference>
<dbReference type="InterPro" id="IPR011989">
    <property type="entry name" value="ARM-like"/>
</dbReference>
<evidence type="ECO:0000256" key="7">
    <source>
        <dbReference type="ARBA" id="ARBA00022989"/>
    </source>
</evidence>
<comment type="similarity">
    <text evidence="13">Belongs to the SERAC1 family.</text>
</comment>
<evidence type="ECO:0000256" key="8">
    <source>
        <dbReference type="ARBA" id="ARBA00023098"/>
    </source>
</evidence>
<dbReference type="InterPro" id="IPR029058">
    <property type="entry name" value="AB_hydrolase_fold"/>
</dbReference>
<dbReference type="GO" id="GO:0008654">
    <property type="term" value="P:phospholipid biosynthetic process"/>
    <property type="evidence" value="ECO:0007669"/>
    <property type="project" value="UniProtKB-KW"/>
</dbReference>
<keyword evidence="4" id="KW-0444">Lipid biosynthesis</keyword>
<evidence type="ECO:0000256" key="4">
    <source>
        <dbReference type="ARBA" id="ARBA00022516"/>
    </source>
</evidence>
<comment type="caution">
    <text evidence="16">The sequence shown here is derived from an EMBL/GenBank/DDBJ whole genome shotgun (WGS) entry which is preliminary data.</text>
</comment>
<dbReference type="EMBL" id="MUJZ01015622">
    <property type="protein sequence ID" value="OTF81017.1"/>
    <property type="molecule type" value="Genomic_DNA"/>
</dbReference>
<dbReference type="Gene3D" id="3.40.50.1820">
    <property type="entry name" value="alpha/beta hydrolase"/>
    <property type="match status" value="1"/>
</dbReference>
<keyword evidence="8" id="KW-0443">Lipid metabolism</keyword>
<dbReference type="Proteomes" id="UP000194236">
    <property type="component" value="Unassembled WGS sequence"/>
</dbReference>
<keyword evidence="5" id="KW-0812">Transmembrane</keyword>
<keyword evidence="12" id="KW-1208">Phospholipid metabolism</keyword>
<name>A0A1Y3BLP1_EURMA</name>
<dbReference type="InterPro" id="IPR016024">
    <property type="entry name" value="ARM-type_fold"/>
</dbReference>
<dbReference type="SUPFAM" id="SSF53474">
    <property type="entry name" value="alpha/beta-Hydrolases"/>
    <property type="match status" value="1"/>
</dbReference>
<dbReference type="GO" id="GO:0005783">
    <property type="term" value="C:endoplasmic reticulum"/>
    <property type="evidence" value="ECO:0007669"/>
    <property type="project" value="UniProtKB-SubCell"/>
</dbReference>
<evidence type="ECO:0000256" key="13">
    <source>
        <dbReference type="ARBA" id="ARBA00038024"/>
    </source>
</evidence>
<proteinExistence type="inferred from homology"/>
<keyword evidence="9" id="KW-0496">Mitochondrion</keyword>
<dbReference type="Gene3D" id="1.25.10.10">
    <property type="entry name" value="Leucine-rich Repeat Variant"/>
    <property type="match status" value="1"/>
</dbReference>
<evidence type="ECO:0000256" key="5">
    <source>
        <dbReference type="ARBA" id="ARBA00022692"/>
    </source>
</evidence>
<comment type="subcellular location">
    <subcellularLocation>
        <location evidence="3">Endoplasmic reticulum</location>
    </subcellularLocation>
    <subcellularLocation>
        <location evidence="1">Membrane</location>
        <topology evidence="1">Single-pass membrane protein</topology>
    </subcellularLocation>
    <subcellularLocation>
        <location evidence="2">Mitochondrion</location>
    </subcellularLocation>
</comment>
<protein>
    <recommendedName>
        <fullName evidence="14">Protein SERAC1</fullName>
    </recommendedName>
    <alternativeName>
        <fullName evidence="15">Serine active site-containing protein 1</fullName>
    </alternativeName>
</protein>
<dbReference type="GO" id="GO:0005739">
    <property type="term" value="C:mitochondrion"/>
    <property type="evidence" value="ECO:0007669"/>
    <property type="project" value="UniProtKB-SubCell"/>
</dbReference>
<evidence type="ECO:0000256" key="2">
    <source>
        <dbReference type="ARBA" id="ARBA00004173"/>
    </source>
</evidence>
<evidence type="ECO:0000256" key="3">
    <source>
        <dbReference type="ARBA" id="ARBA00004240"/>
    </source>
</evidence>
<evidence type="ECO:0000256" key="6">
    <source>
        <dbReference type="ARBA" id="ARBA00022824"/>
    </source>
</evidence>
<keyword evidence="10" id="KW-0472">Membrane</keyword>
<evidence type="ECO:0000256" key="14">
    <source>
        <dbReference type="ARBA" id="ARBA00040991"/>
    </source>
</evidence>
<dbReference type="OrthoDB" id="5086500at2759"/>
<evidence type="ECO:0000313" key="16">
    <source>
        <dbReference type="EMBL" id="OTF81017.1"/>
    </source>
</evidence>
<dbReference type="InterPro" id="IPR052374">
    <property type="entry name" value="SERAC1"/>
</dbReference>
<gene>
    <name evidence="16" type="ORF">BLA29_005964</name>
</gene>
<dbReference type="PANTHER" id="PTHR48182">
    <property type="entry name" value="PROTEIN SERAC1"/>
    <property type="match status" value="1"/>
</dbReference>
<evidence type="ECO:0000256" key="10">
    <source>
        <dbReference type="ARBA" id="ARBA00023136"/>
    </source>
</evidence>
<evidence type="ECO:0000256" key="9">
    <source>
        <dbReference type="ARBA" id="ARBA00023128"/>
    </source>
</evidence>
<dbReference type="PANTHER" id="PTHR48182:SF2">
    <property type="entry name" value="PROTEIN SERAC1"/>
    <property type="match status" value="1"/>
</dbReference>
<evidence type="ECO:0000256" key="1">
    <source>
        <dbReference type="ARBA" id="ARBA00004167"/>
    </source>
</evidence>
<evidence type="ECO:0000256" key="11">
    <source>
        <dbReference type="ARBA" id="ARBA00023209"/>
    </source>
</evidence>
<feature type="non-terminal residue" evidence="16">
    <location>
        <position position="422"/>
    </location>
</feature>
<keyword evidence="17" id="KW-1185">Reference proteome</keyword>
<organism evidence="16 17">
    <name type="scientific">Euroglyphus maynei</name>
    <name type="common">Mayne's house dust mite</name>
    <dbReference type="NCBI Taxonomy" id="6958"/>
    <lineage>
        <taxon>Eukaryota</taxon>
        <taxon>Metazoa</taxon>
        <taxon>Ecdysozoa</taxon>
        <taxon>Arthropoda</taxon>
        <taxon>Chelicerata</taxon>
        <taxon>Arachnida</taxon>
        <taxon>Acari</taxon>
        <taxon>Acariformes</taxon>
        <taxon>Sarcoptiformes</taxon>
        <taxon>Astigmata</taxon>
        <taxon>Psoroptidia</taxon>
        <taxon>Analgoidea</taxon>
        <taxon>Pyroglyphidae</taxon>
        <taxon>Pyroglyphinae</taxon>
        <taxon>Euroglyphus</taxon>
    </lineage>
</organism>
<accession>A0A1Y3BLP1</accession>
<feature type="non-terminal residue" evidence="16">
    <location>
        <position position="1"/>
    </location>
</feature>
<evidence type="ECO:0000256" key="12">
    <source>
        <dbReference type="ARBA" id="ARBA00023264"/>
    </source>
</evidence>
<dbReference type="SUPFAM" id="SSF48371">
    <property type="entry name" value="ARM repeat"/>
    <property type="match status" value="1"/>
</dbReference>
<keyword evidence="6" id="KW-0256">Endoplasmic reticulum</keyword>
<dbReference type="AlphaFoldDB" id="A0A1Y3BLP1"/>
<evidence type="ECO:0000313" key="17">
    <source>
        <dbReference type="Proteomes" id="UP000194236"/>
    </source>
</evidence>
<evidence type="ECO:0000256" key="15">
    <source>
        <dbReference type="ARBA" id="ARBA00041701"/>
    </source>
</evidence>
<sequence length="422" mass="49756">LDCLKLAQTNDYGKSLHAARTINDKIDLKQFRRPLSMDKILIKIDDTDDDKIEHFESLHDLMVHLLRCTIEQTNDYQSECANYLTRQTLVLFEHNNPLQDFSFYHEYNIVDNNYRRRQKSLDNNYYQLKRYKNLYFQTLLQNIISHENLATCLINNGLLIVLLKFLQAFPDKDNIRWISTIISALSMYKSTHTHFYHTGWIGILAEWLRSSDWHLKLEAGKTLYNMSIATTTTKKTNEGLLHPSIYLLWPLHEYESLRLDYDVVFIHGLKGGVLRTWRQSDQVKDTVSDYTELWPRSWLAQDFHNFRILAIHYDSYLSSWNINCSSDEFTIKDRSIKLIKELRDAGVGSRPIIWITHSMGGLFVKHMLTHCHSNISDDHPFIRQTKGIVFYSVPHRGSEMAVWSQNIQRIIYPSNHVLELQK</sequence>
<keyword evidence="7" id="KW-1133">Transmembrane helix</keyword>
<reference evidence="16 17" key="1">
    <citation type="submission" date="2017-03" db="EMBL/GenBank/DDBJ databases">
        <title>Genome Survey of Euroglyphus maynei.</title>
        <authorList>
            <person name="Arlian L.G."/>
            <person name="Morgan M.S."/>
            <person name="Rider S.D."/>
        </authorList>
    </citation>
    <scope>NUCLEOTIDE SEQUENCE [LARGE SCALE GENOMIC DNA]</scope>
    <source>
        <strain evidence="16">Arlian Lab</strain>
        <tissue evidence="16">Whole body</tissue>
    </source>
</reference>
<keyword evidence="11" id="KW-0594">Phospholipid biosynthesis</keyword>